<accession>A0A9W5Y0C0</accession>
<feature type="short sequence motif" description="GXGXXG" evidence="4">
    <location>
        <begin position="18"/>
        <end position="23"/>
    </location>
</feature>
<evidence type="ECO:0000313" key="7">
    <source>
        <dbReference type="Proteomes" id="UP001057868"/>
    </source>
</evidence>
<dbReference type="GO" id="GO:0016042">
    <property type="term" value="P:lipid catabolic process"/>
    <property type="evidence" value="ECO:0007669"/>
    <property type="project" value="UniProtKB-UniRule"/>
</dbReference>
<gene>
    <name evidence="6" type="primary">yheG</name>
    <name evidence="6" type="ORF">CFOLD11_10180</name>
</gene>
<evidence type="ECO:0000259" key="5">
    <source>
        <dbReference type="PROSITE" id="PS51635"/>
    </source>
</evidence>
<dbReference type="InterPro" id="IPR016035">
    <property type="entry name" value="Acyl_Trfase/lysoPLipase"/>
</dbReference>
<evidence type="ECO:0000256" key="2">
    <source>
        <dbReference type="ARBA" id="ARBA00022963"/>
    </source>
</evidence>
<dbReference type="Gene3D" id="3.40.1090.10">
    <property type="entry name" value="Cytosolic phospholipase A2 catalytic domain"/>
    <property type="match status" value="2"/>
</dbReference>
<feature type="short sequence motif" description="GXSXG" evidence="4">
    <location>
        <begin position="49"/>
        <end position="53"/>
    </location>
</feature>
<dbReference type="InterPro" id="IPR050301">
    <property type="entry name" value="NTE"/>
</dbReference>
<evidence type="ECO:0000256" key="4">
    <source>
        <dbReference type="PROSITE-ProRule" id="PRU01161"/>
    </source>
</evidence>
<evidence type="ECO:0000313" key="6">
    <source>
        <dbReference type="EMBL" id="GKU24192.1"/>
    </source>
</evidence>
<dbReference type="EMBL" id="BQXY01000001">
    <property type="protein sequence ID" value="GKU24192.1"/>
    <property type="molecule type" value="Genomic_DNA"/>
</dbReference>
<organism evidence="6 7">
    <name type="scientific">Clostridium folliculivorans</name>
    <dbReference type="NCBI Taxonomy" id="2886038"/>
    <lineage>
        <taxon>Bacteria</taxon>
        <taxon>Bacillati</taxon>
        <taxon>Bacillota</taxon>
        <taxon>Clostridia</taxon>
        <taxon>Eubacteriales</taxon>
        <taxon>Clostridiaceae</taxon>
        <taxon>Clostridium</taxon>
    </lineage>
</organism>
<keyword evidence="2 4" id="KW-0442">Lipid degradation</keyword>
<proteinExistence type="predicted"/>
<dbReference type="PANTHER" id="PTHR14226">
    <property type="entry name" value="NEUROPATHY TARGET ESTERASE/SWISS CHEESE D.MELANOGASTER"/>
    <property type="match status" value="1"/>
</dbReference>
<feature type="domain" description="PNPLA" evidence="5">
    <location>
        <begin position="14"/>
        <end position="209"/>
    </location>
</feature>
<sequence>MSELMKSNMLTRALVLGGGGSMGIGWETGYLEGLADGGVDTRIADLIVGTSAGSQVGTLVASNLSWNDIWERLIDPKHQQIEESPSSNLGPVFERYDEIAASSKTPHEWIERIGELAIETKIIPESNQLSRIENKITGLHWAESLRIAAIDLATSERVVWGPNSGVELLRAVAASSSLPGVWPPTTIGSRKYFDGGAHSMENADVAEGANKVLILSVGLPVKTPYTLEGQIRNLQESGSEVELIKPDKNTYSALQKLGGNPVDPKIRPVIAACAREQGRKDAERLASFWNQA</sequence>
<feature type="active site" description="Proton acceptor" evidence="4">
    <location>
        <position position="194"/>
    </location>
</feature>
<keyword evidence="1 4" id="KW-0378">Hydrolase</keyword>
<comment type="caution">
    <text evidence="6">The sequence shown here is derived from an EMBL/GenBank/DDBJ whole genome shotgun (WGS) entry which is preliminary data.</text>
</comment>
<dbReference type="GO" id="GO:0016787">
    <property type="term" value="F:hydrolase activity"/>
    <property type="evidence" value="ECO:0007669"/>
    <property type="project" value="UniProtKB-UniRule"/>
</dbReference>
<feature type="active site" description="Nucleophile" evidence="4">
    <location>
        <position position="51"/>
    </location>
</feature>
<dbReference type="SUPFAM" id="SSF52151">
    <property type="entry name" value="FabD/lysophospholipase-like"/>
    <property type="match status" value="1"/>
</dbReference>
<reference evidence="6" key="1">
    <citation type="journal article" date="2023" name="Int. J. Syst. Evol. Microbiol.">
        <title>&lt;i&gt;Clostridium folliculivorans&lt;/i&gt; sp. nov., isolated from soil samples of an organic paddy in Japan.</title>
        <authorList>
            <person name="Tazawa J."/>
            <person name="Kobayashi H."/>
            <person name="Tanizawa Y."/>
            <person name="Uchino A."/>
            <person name="Tanaka F."/>
            <person name="Urashima Y."/>
            <person name="Miura S."/>
            <person name="Sakamoto M."/>
            <person name="Ohkuma M."/>
            <person name="Tohno M."/>
        </authorList>
    </citation>
    <scope>NUCLEOTIDE SEQUENCE</scope>
    <source>
        <strain evidence="6">D1-1</strain>
    </source>
</reference>
<protein>
    <submittedName>
        <fullName evidence="6">Phospholipase</fullName>
    </submittedName>
</protein>
<dbReference type="Pfam" id="PF01734">
    <property type="entry name" value="Patatin"/>
    <property type="match status" value="1"/>
</dbReference>
<name>A0A9W5Y0C0_9CLOT</name>
<dbReference type="PROSITE" id="PS51635">
    <property type="entry name" value="PNPLA"/>
    <property type="match status" value="1"/>
</dbReference>
<feature type="short sequence motif" description="DGA/G" evidence="4">
    <location>
        <begin position="194"/>
        <end position="196"/>
    </location>
</feature>
<keyword evidence="3 4" id="KW-0443">Lipid metabolism</keyword>
<dbReference type="InterPro" id="IPR002641">
    <property type="entry name" value="PNPLA_dom"/>
</dbReference>
<dbReference type="AlphaFoldDB" id="A0A9W5Y0C0"/>
<evidence type="ECO:0000256" key="3">
    <source>
        <dbReference type="ARBA" id="ARBA00023098"/>
    </source>
</evidence>
<keyword evidence="7" id="KW-1185">Reference proteome</keyword>
<dbReference type="PANTHER" id="PTHR14226:SF57">
    <property type="entry name" value="BLR7027 PROTEIN"/>
    <property type="match status" value="1"/>
</dbReference>
<dbReference type="Proteomes" id="UP001057868">
    <property type="component" value="Unassembled WGS sequence"/>
</dbReference>
<evidence type="ECO:0000256" key="1">
    <source>
        <dbReference type="ARBA" id="ARBA00022801"/>
    </source>
</evidence>